<dbReference type="Proteomes" id="UP001549363">
    <property type="component" value="Unassembled WGS sequence"/>
</dbReference>
<protein>
    <submittedName>
        <fullName evidence="1">Uncharacterized protein</fullName>
    </submittedName>
</protein>
<reference evidence="1 2" key="1">
    <citation type="submission" date="2024-06" db="EMBL/GenBank/DDBJ databases">
        <title>Sorghum-associated microbial communities from plants grown in Nebraska, USA.</title>
        <authorList>
            <person name="Schachtman D."/>
        </authorList>
    </citation>
    <scope>NUCLEOTIDE SEQUENCE [LARGE SCALE GENOMIC DNA]</scope>
    <source>
        <strain evidence="1 2">736</strain>
    </source>
</reference>
<dbReference type="EMBL" id="JBEPSB010000004">
    <property type="protein sequence ID" value="MET4560279.1"/>
    <property type="molecule type" value="Genomic_DNA"/>
</dbReference>
<evidence type="ECO:0000313" key="2">
    <source>
        <dbReference type="Proteomes" id="UP001549363"/>
    </source>
</evidence>
<gene>
    <name evidence="1" type="ORF">ABIA69_001423</name>
</gene>
<name>A0ABV2PH64_9BACI</name>
<sequence length="85" mass="9741">MSYSRGKQSIGQHNQRQTRVEVTYQALTSNGVEVFTEVGGQEIPVFLDFIEVGRFNEDALFEKGARYTLVFSDKEMNNLINIIKH</sequence>
<proteinExistence type="predicted"/>
<evidence type="ECO:0000313" key="1">
    <source>
        <dbReference type="EMBL" id="MET4560279.1"/>
    </source>
</evidence>
<accession>A0ABV2PH64</accession>
<dbReference type="RefSeq" id="WP_054768455.1">
    <property type="nucleotide sequence ID" value="NZ_CP073713.1"/>
</dbReference>
<organism evidence="1 2">
    <name type="scientific">Lysinibacillus parviboronicapiens</name>
    <dbReference type="NCBI Taxonomy" id="436516"/>
    <lineage>
        <taxon>Bacteria</taxon>
        <taxon>Bacillati</taxon>
        <taxon>Bacillota</taxon>
        <taxon>Bacilli</taxon>
        <taxon>Bacillales</taxon>
        <taxon>Bacillaceae</taxon>
        <taxon>Lysinibacillus</taxon>
    </lineage>
</organism>
<comment type="caution">
    <text evidence="1">The sequence shown here is derived from an EMBL/GenBank/DDBJ whole genome shotgun (WGS) entry which is preliminary data.</text>
</comment>
<keyword evidence="2" id="KW-1185">Reference proteome</keyword>